<proteinExistence type="predicted"/>
<organism evidence="1 2">
    <name type="scientific">Pluteus cervinus</name>
    <dbReference type="NCBI Taxonomy" id="181527"/>
    <lineage>
        <taxon>Eukaryota</taxon>
        <taxon>Fungi</taxon>
        <taxon>Dikarya</taxon>
        <taxon>Basidiomycota</taxon>
        <taxon>Agaricomycotina</taxon>
        <taxon>Agaricomycetes</taxon>
        <taxon>Agaricomycetidae</taxon>
        <taxon>Agaricales</taxon>
        <taxon>Pluteineae</taxon>
        <taxon>Pluteaceae</taxon>
        <taxon>Pluteus</taxon>
    </lineage>
</organism>
<accession>A0ACD3AS14</accession>
<gene>
    <name evidence="1" type="ORF">BDN72DRAFT_841829</name>
</gene>
<evidence type="ECO:0000313" key="1">
    <source>
        <dbReference type="EMBL" id="TFK68439.1"/>
    </source>
</evidence>
<reference evidence="1 2" key="1">
    <citation type="journal article" date="2019" name="Nat. Ecol. Evol.">
        <title>Megaphylogeny resolves global patterns of mushroom evolution.</title>
        <authorList>
            <person name="Varga T."/>
            <person name="Krizsan K."/>
            <person name="Foldi C."/>
            <person name="Dima B."/>
            <person name="Sanchez-Garcia M."/>
            <person name="Sanchez-Ramirez S."/>
            <person name="Szollosi G.J."/>
            <person name="Szarkandi J.G."/>
            <person name="Papp V."/>
            <person name="Albert L."/>
            <person name="Andreopoulos W."/>
            <person name="Angelini C."/>
            <person name="Antonin V."/>
            <person name="Barry K.W."/>
            <person name="Bougher N.L."/>
            <person name="Buchanan P."/>
            <person name="Buyck B."/>
            <person name="Bense V."/>
            <person name="Catcheside P."/>
            <person name="Chovatia M."/>
            <person name="Cooper J."/>
            <person name="Damon W."/>
            <person name="Desjardin D."/>
            <person name="Finy P."/>
            <person name="Geml J."/>
            <person name="Haridas S."/>
            <person name="Hughes K."/>
            <person name="Justo A."/>
            <person name="Karasinski D."/>
            <person name="Kautmanova I."/>
            <person name="Kiss B."/>
            <person name="Kocsube S."/>
            <person name="Kotiranta H."/>
            <person name="LaButti K.M."/>
            <person name="Lechner B.E."/>
            <person name="Liimatainen K."/>
            <person name="Lipzen A."/>
            <person name="Lukacs Z."/>
            <person name="Mihaltcheva S."/>
            <person name="Morgado L.N."/>
            <person name="Niskanen T."/>
            <person name="Noordeloos M.E."/>
            <person name="Ohm R.A."/>
            <person name="Ortiz-Santana B."/>
            <person name="Ovrebo C."/>
            <person name="Racz N."/>
            <person name="Riley R."/>
            <person name="Savchenko A."/>
            <person name="Shiryaev A."/>
            <person name="Soop K."/>
            <person name="Spirin V."/>
            <person name="Szebenyi C."/>
            <person name="Tomsovsky M."/>
            <person name="Tulloss R.E."/>
            <person name="Uehling J."/>
            <person name="Grigoriev I.V."/>
            <person name="Vagvolgyi C."/>
            <person name="Papp T."/>
            <person name="Martin F.M."/>
            <person name="Miettinen O."/>
            <person name="Hibbett D.S."/>
            <person name="Nagy L.G."/>
        </authorList>
    </citation>
    <scope>NUCLEOTIDE SEQUENCE [LARGE SCALE GENOMIC DNA]</scope>
    <source>
        <strain evidence="1 2">NL-1719</strain>
    </source>
</reference>
<dbReference type="EMBL" id="ML208352">
    <property type="protein sequence ID" value="TFK68439.1"/>
    <property type="molecule type" value="Genomic_DNA"/>
</dbReference>
<dbReference type="Proteomes" id="UP000308600">
    <property type="component" value="Unassembled WGS sequence"/>
</dbReference>
<sequence>MSAALNALPDLSAQSSNTHPELSLGSLLSGFSTPARSGRIPSTTTSGTAASSAPVSTPTSSHAFSTGLATSRTRGAFGSRKNGMEDGRRNLNVDDDQDDADGDVLGTPGAEKKLWGDAAGVSILGTPGPTTATSRASGASKKVGGKGTTLTLRDQEKHIDNLKKENFNIKLRVHFLEERLAQLAPDELDAVIKQNINLKIEVQEYRVEFKKQKKLIFELERELAKLQQQQQQRGGSRDRERELEEKLDEREREIRDLRRRLAANGSTGDRDDVDAGMLRELEDRNMELENELENARAIMEDNMDELERLRETVERKRDEDDTIDSTTSSALSSRTQHGLRRRVDDLEVENGDLRARLDKHIDALAQVEDEKEDLMDEVETLRLSIEDVQRRREAESIERSESRAQVLEEREEREAVEDDLNAMKDRLAAVMIELQQREEEVELKNREIEDLVKEHERIVSVVDEEWRGEVEETKNMVEELRDVIAERDTESKELRLNIAELEANTEDLHNKFEAALAHVEQDAAQKDNEIEQLNAALEKLSEQIYVLEDEHDRLKEESERIREDEAAERERLEALAAALKDKVASLKSQLDEVTERYETCNEEIHIHRSRQEELARHVEDLVASAEHERSLREEAEAALESANRAHMSASTREQRQLEAKDSALQAALRDLNSAQALASQREKDLAALQGSLAITEKESRRLGEAHGTAKLSLQLEVDRLKRDLERLEDELRRARKELEEKEARYRDKDGLLDKLHAENRDLTSQVATQTQARLNLAEKLDSALAAARSAEGEVAAYKTRVGELEGRMMKDQRSLLSAENLYRDQLTERNTLLLTIYQYMDKILGVDKTPKKGGHAETKPFTNFSVFHDNLITRLKALSQIQLDFDKRCKDVEARFTEKMGEMRKQLDTRWKQIDRFEANVKTYADTKVTWKKKLMAKEGELEALKTTNSELSAHLSSMRRPGPSDSMEVRSLSARAVNAERRLQNAQNQLVATEEKIAAMNKKSLDADNKWDARVKEYESMLKKAEERYKRERQGGKETVKELENNLRSLQKQLEVAQKRNQQLGEIVESNRTPAGQGSPGTR</sequence>
<protein>
    <submittedName>
        <fullName evidence="1">Uncharacterized protein</fullName>
    </submittedName>
</protein>
<name>A0ACD3AS14_9AGAR</name>
<keyword evidence="2" id="KW-1185">Reference proteome</keyword>
<evidence type="ECO:0000313" key="2">
    <source>
        <dbReference type="Proteomes" id="UP000308600"/>
    </source>
</evidence>